<sequence>MKVCTTDELLAVTQYTLAETLYSEKQYDEALKNATLALQYFKKDPNRLEFANKTYELIVKYTRKRILEQQM</sequence>
<evidence type="ECO:0000313" key="2">
    <source>
        <dbReference type="Proteomes" id="UP000197781"/>
    </source>
</evidence>
<accession>A0A220ME76</accession>
<dbReference type="EMBL" id="CP018145">
    <property type="protein sequence ID" value="ASJ53311.1"/>
    <property type="molecule type" value="Genomic_DNA"/>
</dbReference>
<name>A0A220ME76_9BACL</name>
<dbReference type="InterPro" id="IPR011990">
    <property type="entry name" value="TPR-like_helical_dom_sf"/>
</dbReference>
<protein>
    <recommendedName>
        <fullName evidence="3">Tetratricopeptide repeat protein</fullName>
    </recommendedName>
</protein>
<proteinExistence type="predicted"/>
<gene>
    <name evidence="1" type="ORF">BP422_06945</name>
</gene>
<dbReference type="Proteomes" id="UP000197781">
    <property type="component" value="Chromosome"/>
</dbReference>
<dbReference type="AlphaFoldDB" id="A0A220ME76"/>
<reference evidence="1 2" key="1">
    <citation type="submission" date="2016-11" db="EMBL/GenBank/DDBJ databases">
        <authorList>
            <person name="Jaros S."/>
            <person name="Januszkiewicz K."/>
            <person name="Wedrychowicz H."/>
        </authorList>
    </citation>
    <scope>NUCLEOTIDE SEQUENCE [LARGE SCALE GENOMIC DNA]</scope>
    <source>
        <strain evidence="1 2">NF2</strain>
    </source>
</reference>
<evidence type="ECO:0000313" key="1">
    <source>
        <dbReference type="EMBL" id="ASJ53311.1"/>
    </source>
</evidence>
<dbReference type="SUPFAM" id="SSF48452">
    <property type="entry name" value="TPR-like"/>
    <property type="match status" value="1"/>
</dbReference>
<dbReference type="KEGG" id="bfm:BP422_06945"/>
<organism evidence="1 2">
    <name type="scientific">Brevibacillus formosus</name>
    <dbReference type="NCBI Taxonomy" id="54913"/>
    <lineage>
        <taxon>Bacteria</taxon>
        <taxon>Bacillati</taxon>
        <taxon>Bacillota</taxon>
        <taxon>Bacilli</taxon>
        <taxon>Bacillales</taxon>
        <taxon>Paenibacillaceae</taxon>
        <taxon>Brevibacillus</taxon>
    </lineage>
</organism>
<evidence type="ECO:0008006" key="3">
    <source>
        <dbReference type="Google" id="ProtNLM"/>
    </source>
</evidence>